<gene>
    <name evidence="2" type="ORF">F0562_000512</name>
</gene>
<reference evidence="2 3" key="1">
    <citation type="submission" date="2019-09" db="EMBL/GenBank/DDBJ databases">
        <title>A chromosome-level genome assembly of the Chinese tupelo Nyssa sinensis.</title>
        <authorList>
            <person name="Yang X."/>
            <person name="Kang M."/>
            <person name="Yang Y."/>
            <person name="Xiong H."/>
            <person name="Wang M."/>
            <person name="Zhang Z."/>
            <person name="Wang Z."/>
            <person name="Wu H."/>
            <person name="Ma T."/>
            <person name="Liu J."/>
            <person name="Xi Z."/>
        </authorList>
    </citation>
    <scope>NUCLEOTIDE SEQUENCE [LARGE SCALE GENOMIC DNA]</scope>
    <source>
        <strain evidence="2">J267</strain>
        <tissue evidence="2">Leaf</tissue>
    </source>
</reference>
<feature type="compositionally biased region" description="Basic residues" evidence="1">
    <location>
        <begin position="541"/>
        <end position="553"/>
    </location>
</feature>
<evidence type="ECO:0000313" key="3">
    <source>
        <dbReference type="Proteomes" id="UP000325577"/>
    </source>
</evidence>
<name>A0A5J5C0P3_9ASTE</name>
<protein>
    <submittedName>
        <fullName evidence="2">Uncharacterized protein</fullName>
    </submittedName>
</protein>
<sequence>MLQKSENISNRIGSQVNFEPDDLSLIPERGTENMSFGYDPALDYEIQARVEDASSVDDRNKEVVTDFRQGSKKSEKDRRSKVIPDASDKKKMVGPIRKGKPSKLSALDDARARAERLRTFKADLQKMKKEKEEEEMKRLEALKMERQKRIAARGSSISSQSPLPSLQTRKQMPKKLSPSSHKGSKFSDSEPGLSSPLQRSKIRTTSLGSSDSQKASTASKSNNGNHLEENRLSRSASSLSEPKKEISGVTPDSKASMARIRRLSEPKTISVSHVTSAKMRKTEPVSKPKVSDGPESKKLSAIMKHDRSKAESLPELKIRTSKGALDVGQNNSVEKEMRPKVKGSKSSVSSETAALNKNNDKISHQSDVDDNPVVEKTVVMLECEKHSIPIVHASEEKMRIQKGHYDNRELGEKIEVVSEYAVIHAPASPMDAVDREPIQSQLQEQPSSYEVKTSCAEKELPKLSSIRNTETPYQAPYARTSSTEDPCTGNSEYCKAPTSSLDIVTTCVETARAHVSDFKNLKLEKIPENLEKPQVKESSKGFRRLLKFGRKNHSSSAGDRTVESDTASVNGSEADDNATNTASSEVNTLKNLISQDETPTAGTTTQKSSRHFSLLSPFRSKTSEKKLTI</sequence>
<feature type="compositionally biased region" description="Basic and acidic residues" evidence="1">
    <location>
        <begin position="280"/>
        <end position="318"/>
    </location>
</feature>
<feature type="compositionally biased region" description="Polar residues" evidence="1">
    <location>
        <begin position="1"/>
        <end position="17"/>
    </location>
</feature>
<evidence type="ECO:0000256" key="1">
    <source>
        <dbReference type="SAM" id="MobiDB-lite"/>
    </source>
</evidence>
<proteinExistence type="predicted"/>
<dbReference type="Proteomes" id="UP000325577">
    <property type="component" value="Linkage Group LG0"/>
</dbReference>
<feature type="region of interest" description="Disordered" evidence="1">
    <location>
        <begin position="530"/>
        <end position="629"/>
    </location>
</feature>
<feature type="compositionally biased region" description="Basic and acidic residues" evidence="1">
    <location>
        <begin position="52"/>
        <end position="65"/>
    </location>
</feature>
<feature type="compositionally biased region" description="Low complexity" evidence="1">
    <location>
        <begin position="155"/>
        <end position="167"/>
    </location>
</feature>
<dbReference type="EMBL" id="CM018031">
    <property type="protein sequence ID" value="KAA8548828.1"/>
    <property type="molecule type" value="Genomic_DNA"/>
</dbReference>
<feature type="compositionally biased region" description="Polar residues" evidence="1">
    <location>
        <begin position="195"/>
        <end position="225"/>
    </location>
</feature>
<feature type="compositionally biased region" description="Basic and acidic residues" evidence="1">
    <location>
        <begin position="358"/>
        <end position="367"/>
    </location>
</feature>
<feature type="region of interest" description="Disordered" evidence="1">
    <location>
        <begin position="123"/>
        <end position="370"/>
    </location>
</feature>
<dbReference type="OrthoDB" id="1928292at2759"/>
<dbReference type="PANTHER" id="PTHR31008">
    <property type="entry name" value="COP1-INTERACTING PROTEIN-RELATED"/>
    <property type="match status" value="1"/>
</dbReference>
<accession>A0A5J5C0P3</accession>
<keyword evidence="3" id="KW-1185">Reference proteome</keyword>
<dbReference type="PANTHER" id="PTHR31008:SF2">
    <property type="entry name" value="COP1-INTERACTING PROTEIN-LIKE PROTEIN"/>
    <property type="match status" value="1"/>
</dbReference>
<feature type="compositionally biased region" description="Basic and acidic residues" evidence="1">
    <location>
        <begin position="123"/>
        <end position="148"/>
    </location>
</feature>
<feature type="region of interest" description="Disordered" evidence="1">
    <location>
        <begin position="52"/>
        <end position="110"/>
    </location>
</feature>
<dbReference type="AlphaFoldDB" id="A0A5J5C0P3"/>
<evidence type="ECO:0000313" key="2">
    <source>
        <dbReference type="EMBL" id="KAA8548828.1"/>
    </source>
</evidence>
<feature type="region of interest" description="Disordered" evidence="1">
    <location>
        <begin position="1"/>
        <end position="34"/>
    </location>
</feature>
<feature type="compositionally biased region" description="Basic and acidic residues" evidence="1">
    <location>
        <begin position="530"/>
        <end position="540"/>
    </location>
</feature>
<organism evidence="2 3">
    <name type="scientific">Nyssa sinensis</name>
    <dbReference type="NCBI Taxonomy" id="561372"/>
    <lineage>
        <taxon>Eukaryota</taxon>
        <taxon>Viridiplantae</taxon>
        <taxon>Streptophyta</taxon>
        <taxon>Embryophyta</taxon>
        <taxon>Tracheophyta</taxon>
        <taxon>Spermatophyta</taxon>
        <taxon>Magnoliopsida</taxon>
        <taxon>eudicotyledons</taxon>
        <taxon>Gunneridae</taxon>
        <taxon>Pentapetalae</taxon>
        <taxon>asterids</taxon>
        <taxon>Cornales</taxon>
        <taxon>Nyssaceae</taxon>
        <taxon>Nyssa</taxon>
    </lineage>
</organism>
<feature type="compositionally biased region" description="Polar residues" evidence="1">
    <location>
        <begin position="554"/>
        <end position="607"/>
    </location>
</feature>
<feature type="compositionally biased region" description="Basic and acidic residues" evidence="1">
    <location>
        <begin position="72"/>
        <end position="91"/>
    </location>
</feature>